<dbReference type="EMBL" id="BARV01029125">
    <property type="protein sequence ID" value="GAI41426.1"/>
    <property type="molecule type" value="Genomic_DNA"/>
</dbReference>
<comment type="caution">
    <text evidence="1">The sequence shown here is derived from an EMBL/GenBank/DDBJ whole genome shotgun (WGS) entry which is preliminary data.</text>
</comment>
<gene>
    <name evidence="1" type="ORF">S06H3_46503</name>
</gene>
<name>X1PG11_9ZZZZ</name>
<dbReference type="AlphaFoldDB" id="X1PG11"/>
<reference evidence="1" key="1">
    <citation type="journal article" date="2014" name="Front. Microbiol.">
        <title>High frequency of phylogenetically diverse reductive dehalogenase-homologous genes in deep subseafloor sedimentary metagenomes.</title>
        <authorList>
            <person name="Kawai M."/>
            <person name="Futagami T."/>
            <person name="Toyoda A."/>
            <person name="Takaki Y."/>
            <person name="Nishi S."/>
            <person name="Hori S."/>
            <person name="Arai W."/>
            <person name="Tsubouchi T."/>
            <person name="Morono Y."/>
            <person name="Uchiyama I."/>
            <person name="Ito T."/>
            <person name="Fujiyama A."/>
            <person name="Inagaki F."/>
            <person name="Takami H."/>
        </authorList>
    </citation>
    <scope>NUCLEOTIDE SEQUENCE</scope>
    <source>
        <strain evidence="1">Expedition CK06-06</strain>
    </source>
</reference>
<protein>
    <submittedName>
        <fullName evidence="1">Uncharacterized protein</fullName>
    </submittedName>
</protein>
<sequence>VRVVVPDLEAIIDCYTTGETSADMFLDELYVFCDTSGMGFFKRLLANQIAFPHKCMYDTRTMLNGLRDIGFQAESRAAFESDIADIRQIESEGRTKNAVIVEGKRV</sequence>
<proteinExistence type="predicted"/>
<evidence type="ECO:0000313" key="1">
    <source>
        <dbReference type="EMBL" id="GAI41426.1"/>
    </source>
</evidence>
<feature type="non-terminal residue" evidence="1">
    <location>
        <position position="1"/>
    </location>
</feature>
<accession>X1PG11</accession>
<organism evidence="1">
    <name type="scientific">marine sediment metagenome</name>
    <dbReference type="NCBI Taxonomy" id="412755"/>
    <lineage>
        <taxon>unclassified sequences</taxon>
        <taxon>metagenomes</taxon>
        <taxon>ecological metagenomes</taxon>
    </lineage>
</organism>